<dbReference type="AlphaFoldDB" id="A0A0F9SYD9"/>
<gene>
    <name evidence="5" type="ORF">LCGC14_0415700</name>
</gene>
<evidence type="ECO:0000256" key="1">
    <source>
        <dbReference type="ARBA" id="ARBA00023015"/>
    </source>
</evidence>
<dbReference type="GO" id="GO:0003677">
    <property type="term" value="F:DNA binding"/>
    <property type="evidence" value="ECO:0007669"/>
    <property type="project" value="UniProtKB-KW"/>
</dbReference>
<comment type="caution">
    <text evidence="5">The sequence shown here is derived from an EMBL/GenBank/DDBJ whole genome shotgun (WGS) entry which is preliminary data.</text>
</comment>
<dbReference type="GO" id="GO:0003700">
    <property type="term" value="F:DNA-binding transcription factor activity"/>
    <property type="evidence" value="ECO:0007669"/>
    <property type="project" value="InterPro"/>
</dbReference>
<feature type="domain" description="AP2/ERF" evidence="4">
    <location>
        <begin position="100"/>
        <end position="156"/>
    </location>
</feature>
<reference evidence="5" key="1">
    <citation type="journal article" date="2015" name="Nature">
        <title>Complex archaea that bridge the gap between prokaryotes and eukaryotes.</title>
        <authorList>
            <person name="Spang A."/>
            <person name="Saw J.H."/>
            <person name="Jorgensen S.L."/>
            <person name="Zaremba-Niedzwiedzka K."/>
            <person name="Martijn J."/>
            <person name="Lind A.E."/>
            <person name="van Eijk R."/>
            <person name="Schleper C."/>
            <person name="Guy L."/>
            <person name="Ettema T.J."/>
        </authorList>
    </citation>
    <scope>NUCLEOTIDE SEQUENCE</scope>
</reference>
<keyword evidence="2" id="KW-0238">DNA-binding</keyword>
<evidence type="ECO:0000256" key="3">
    <source>
        <dbReference type="ARBA" id="ARBA00023163"/>
    </source>
</evidence>
<evidence type="ECO:0000259" key="4">
    <source>
        <dbReference type="PROSITE" id="PS51032"/>
    </source>
</evidence>
<evidence type="ECO:0000313" key="5">
    <source>
        <dbReference type="EMBL" id="KKN71924.1"/>
    </source>
</evidence>
<proteinExistence type="predicted"/>
<dbReference type="Pfam" id="PF13392">
    <property type="entry name" value="HNH_3"/>
    <property type="match status" value="1"/>
</dbReference>
<dbReference type="InterPro" id="IPR036955">
    <property type="entry name" value="AP2/ERF_dom_sf"/>
</dbReference>
<organism evidence="5">
    <name type="scientific">marine sediment metagenome</name>
    <dbReference type="NCBI Taxonomy" id="412755"/>
    <lineage>
        <taxon>unclassified sequences</taxon>
        <taxon>metagenomes</taxon>
        <taxon>ecological metagenomes</taxon>
    </lineage>
</organism>
<dbReference type="PROSITE" id="PS51032">
    <property type="entry name" value="AP2_ERF"/>
    <property type="match status" value="1"/>
</dbReference>
<accession>A0A0F9SYD9</accession>
<dbReference type="InterPro" id="IPR003615">
    <property type="entry name" value="HNH_nuc"/>
</dbReference>
<evidence type="ECO:0000256" key="2">
    <source>
        <dbReference type="ARBA" id="ARBA00023125"/>
    </source>
</evidence>
<sequence length="160" mass="18681">MLVQQIELSNGMFTTVDAGDFKWLNQWKWSFNKGYVIGGHRPEGKNSSPVLMHRVIMDPPNDKFVDHTNHDTLDNRRCNLRVCTKGQNQFNKLPQGGTSRFKGVSWNEQTSKYKVQIQFQDKKYYPGYFINEIEAAITYDLWAIKLFGEFAHLNFLNKGR</sequence>
<dbReference type="SUPFAM" id="SSF54171">
    <property type="entry name" value="DNA-binding domain"/>
    <property type="match status" value="1"/>
</dbReference>
<name>A0A0F9SYD9_9ZZZZ</name>
<keyword evidence="1" id="KW-0805">Transcription regulation</keyword>
<keyword evidence="3" id="KW-0804">Transcription</keyword>
<dbReference type="Gene3D" id="3.90.75.20">
    <property type="match status" value="1"/>
</dbReference>
<dbReference type="InterPro" id="IPR001471">
    <property type="entry name" value="AP2/ERF_dom"/>
</dbReference>
<protein>
    <recommendedName>
        <fullName evidence="4">AP2/ERF domain-containing protein</fullName>
    </recommendedName>
</protein>
<dbReference type="InterPro" id="IPR016177">
    <property type="entry name" value="DNA-bd_dom_sf"/>
</dbReference>
<dbReference type="EMBL" id="LAZR01000373">
    <property type="protein sequence ID" value="KKN71924.1"/>
    <property type="molecule type" value="Genomic_DNA"/>
</dbReference>
<dbReference type="Gene3D" id="3.30.730.10">
    <property type="entry name" value="AP2/ERF domain"/>
    <property type="match status" value="1"/>
</dbReference>
<dbReference type="InterPro" id="IPR044925">
    <property type="entry name" value="His-Me_finger_sf"/>
</dbReference>
<dbReference type="SUPFAM" id="SSF54060">
    <property type="entry name" value="His-Me finger endonucleases"/>
    <property type="match status" value="1"/>
</dbReference>